<dbReference type="EMBL" id="CP000091">
    <property type="protein sequence ID" value="AAZ65072.1"/>
    <property type="molecule type" value="Genomic_DNA"/>
</dbReference>
<dbReference type="InterPro" id="IPR019291">
    <property type="entry name" value="Host_attachment_protein"/>
</dbReference>
<dbReference type="OrthoDB" id="329419at2"/>
<gene>
    <name evidence="1" type="ordered locus">Reut_B5728</name>
</gene>
<accession>Q46P62</accession>
<evidence type="ECO:0000313" key="1">
    <source>
        <dbReference type="EMBL" id="AAZ65072.1"/>
    </source>
</evidence>
<protein>
    <submittedName>
        <fullName evidence="1">Uncharacterized protein</fullName>
    </submittedName>
</protein>
<dbReference type="Pfam" id="PF10116">
    <property type="entry name" value="Host_attach"/>
    <property type="match status" value="1"/>
</dbReference>
<reference evidence="1" key="1">
    <citation type="submission" date="2005-08" db="EMBL/GenBank/DDBJ databases">
        <title>Complete sequence of chromosome 2 of Ralstonia eutropha JMP134.</title>
        <authorList>
            <person name="Copeland A."/>
            <person name="Lucas S."/>
            <person name="Lapidus A."/>
            <person name="Barry K."/>
            <person name="Detter J.C."/>
            <person name="Glavina T."/>
            <person name="Hammon N."/>
            <person name="Israni S."/>
            <person name="Pitluck S."/>
            <person name="Goltsman E."/>
            <person name="Martinez M."/>
            <person name="Schmutz J."/>
            <person name="Larimer F."/>
            <person name="Land M."/>
            <person name="Lykidis A."/>
            <person name="Richardson P."/>
        </authorList>
    </citation>
    <scope>NUCLEOTIDE SEQUENCE [LARGE SCALE GENOMIC DNA]</scope>
    <source>
        <strain evidence="1">JMP134</strain>
    </source>
</reference>
<dbReference type="KEGG" id="reu:Reut_B5728"/>
<dbReference type="HOGENOM" id="CLU_2536947_0_0_4"/>
<sequence>MPRKERAVTTIWTLAADGTHARIFQMHGMERNMEEIQDVVNPVGRAKDGELRDDAQERFAGKGEPMPRRWRDTIVQRTTGAGH</sequence>
<proteinExistence type="predicted"/>
<name>Q46P62_CUPPJ</name>
<dbReference type="AlphaFoldDB" id="Q46P62"/>
<organism evidence="1">
    <name type="scientific">Cupriavidus pinatubonensis (strain JMP 134 / LMG 1197)</name>
    <name type="common">Cupriavidus necator (strain JMP 134)</name>
    <dbReference type="NCBI Taxonomy" id="264198"/>
    <lineage>
        <taxon>Bacteria</taxon>
        <taxon>Pseudomonadati</taxon>
        <taxon>Pseudomonadota</taxon>
        <taxon>Betaproteobacteria</taxon>
        <taxon>Burkholderiales</taxon>
        <taxon>Burkholderiaceae</taxon>
        <taxon>Cupriavidus</taxon>
    </lineage>
</organism>